<dbReference type="InterPro" id="IPR035985">
    <property type="entry name" value="Ubiquitin-activating_enz"/>
</dbReference>
<dbReference type="CDD" id="cd00757">
    <property type="entry name" value="ThiF_MoeB_HesA_family"/>
    <property type="match status" value="1"/>
</dbReference>
<dbReference type="RefSeq" id="YP_009402722.1">
    <property type="nucleotide sequence ID" value="NC_035350.1"/>
</dbReference>
<name>A0A1Z1XB42_9RHOD</name>
<dbReference type="InterPro" id="IPR000594">
    <property type="entry name" value="ThiF_NAD_FAD-bd"/>
</dbReference>
<dbReference type="InterPro" id="IPR045886">
    <property type="entry name" value="ThiF/MoeB/HesA"/>
</dbReference>
<keyword evidence="1" id="KW-0808">Transferase</keyword>
<dbReference type="Gene3D" id="3.40.50.720">
    <property type="entry name" value="NAD(P)-binding Rossmann-like Domain"/>
    <property type="match status" value="1"/>
</dbReference>
<dbReference type="GO" id="GO:0004792">
    <property type="term" value="F:thiosulfate-cyanide sulfurtransferase activity"/>
    <property type="evidence" value="ECO:0007669"/>
    <property type="project" value="TreeGrafter"/>
</dbReference>
<dbReference type="FunFam" id="3.40.50.720:FF:000033">
    <property type="entry name" value="Adenylyltransferase and sulfurtransferase MOCS3"/>
    <property type="match status" value="1"/>
</dbReference>
<keyword evidence="6" id="KW-0934">Plastid</keyword>
<keyword evidence="2" id="KW-0547">Nucleotide-binding</keyword>
<dbReference type="SUPFAM" id="SSF69572">
    <property type="entry name" value="Activating enzymes of the ubiquitin-like proteins"/>
    <property type="match status" value="1"/>
</dbReference>
<evidence type="ECO:0000313" key="6">
    <source>
        <dbReference type="EMBL" id="ARX96075.1"/>
    </source>
</evidence>
<keyword evidence="3" id="KW-0067">ATP-binding</keyword>
<dbReference type="PROSITE" id="PS50206">
    <property type="entry name" value="RHODANESE_3"/>
    <property type="match status" value="1"/>
</dbReference>
<dbReference type="GO" id="GO:0008641">
    <property type="term" value="F:ubiquitin-like modifier activating enzyme activity"/>
    <property type="evidence" value="ECO:0007669"/>
    <property type="project" value="InterPro"/>
</dbReference>
<dbReference type="EMBL" id="KY083067">
    <property type="protein sequence ID" value="ARX96075.1"/>
    <property type="molecule type" value="Genomic_DNA"/>
</dbReference>
<dbReference type="GO" id="GO:0005524">
    <property type="term" value="F:ATP binding"/>
    <property type="evidence" value="ECO:0007669"/>
    <property type="project" value="UniProtKB-KW"/>
</dbReference>
<dbReference type="AlphaFoldDB" id="A0A1Z1XB42"/>
<dbReference type="InterPro" id="IPR001763">
    <property type="entry name" value="Rhodanese-like_dom"/>
</dbReference>
<reference evidence="6" key="1">
    <citation type="submission" date="2016-11" db="EMBL/GenBank/DDBJ databases">
        <title>Chloroplast genome of compsopogon caeruleus.</title>
        <authorList>
            <person name="Nan F."/>
        </authorList>
    </citation>
    <scope>NUCLEOTIDE SEQUENCE</scope>
</reference>
<dbReference type="GeneID" id="33366748"/>
<evidence type="ECO:0000256" key="4">
    <source>
        <dbReference type="ARBA" id="ARBA00072792"/>
    </source>
</evidence>
<dbReference type="PANTHER" id="PTHR10953">
    <property type="entry name" value="UBIQUITIN-ACTIVATING ENZYME E1"/>
    <property type="match status" value="1"/>
</dbReference>
<organism evidence="6">
    <name type="scientific">Compsopogon caeruleus</name>
    <dbReference type="NCBI Taxonomy" id="31354"/>
    <lineage>
        <taxon>Eukaryota</taxon>
        <taxon>Rhodophyta</taxon>
        <taxon>Compsopogonophyceae</taxon>
        <taxon>Compsopogonales</taxon>
        <taxon>Compsopogonaceae</taxon>
        <taxon>Compsopogon</taxon>
    </lineage>
</organism>
<protein>
    <recommendedName>
        <fullName evidence="4">Probable molybdopterin-synthase adenylyltransferase</fullName>
    </recommendedName>
</protein>
<evidence type="ECO:0000259" key="5">
    <source>
        <dbReference type="PROSITE" id="PS50206"/>
    </source>
</evidence>
<geneLocation type="chloroplast" evidence="6"/>
<keyword evidence="6" id="KW-0150">Chloroplast</keyword>
<dbReference type="PANTHER" id="PTHR10953:SF102">
    <property type="entry name" value="ADENYLYLTRANSFERASE AND SULFURTRANSFERASE MOCS3"/>
    <property type="match status" value="1"/>
</dbReference>
<evidence type="ECO:0000256" key="1">
    <source>
        <dbReference type="ARBA" id="ARBA00022679"/>
    </source>
</evidence>
<dbReference type="Gene3D" id="3.40.250.10">
    <property type="entry name" value="Rhodanese-like domain"/>
    <property type="match status" value="1"/>
</dbReference>
<feature type="domain" description="Rhodanese" evidence="5">
    <location>
        <begin position="289"/>
        <end position="366"/>
    </location>
</feature>
<evidence type="ECO:0000256" key="3">
    <source>
        <dbReference type="ARBA" id="ARBA00022840"/>
    </source>
</evidence>
<dbReference type="SMART" id="SM00450">
    <property type="entry name" value="RHOD"/>
    <property type="match status" value="1"/>
</dbReference>
<dbReference type="GO" id="GO:0016779">
    <property type="term" value="F:nucleotidyltransferase activity"/>
    <property type="evidence" value="ECO:0007669"/>
    <property type="project" value="TreeGrafter"/>
</dbReference>
<dbReference type="Pfam" id="PF00899">
    <property type="entry name" value="ThiF"/>
    <property type="match status" value="1"/>
</dbReference>
<dbReference type="CDD" id="cd00158">
    <property type="entry name" value="RHOD"/>
    <property type="match status" value="1"/>
</dbReference>
<dbReference type="Pfam" id="PF00581">
    <property type="entry name" value="Rhodanese"/>
    <property type="match status" value="1"/>
</dbReference>
<evidence type="ECO:0000256" key="2">
    <source>
        <dbReference type="ARBA" id="ARBA00022741"/>
    </source>
</evidence>
<accession>A0A1Z1XB42</accession>
<sequence length="370" mass="41424">MMLNPRTTDIDLSLEEYKRYARHLTLTKFDANAQKKLKGAKVICIGAGGLSSPVVLYLSAAGVGEIGIVDNDIVDLSNLQRQIIFDTSDIDFIKVDAIKQKIYKLNPNCNVKVYRELLNKTNALHILCLYDIIIDCTDNFDVRYILNNIALSLHKPVVYGAVSQFNGQLSVFNYRGGPSYYDLYAQDIILTDIPSCSQIGILGPVVGIIGVLQSIEVIKIILGLGYVLSGKLLLYDALNLKFKYISIKKLKKFIILAPICNFSSKAINSILNNFNHIVDKISFANVLGLDKTYIIIDVRTIVEYNLAHIEGSINIPLSNMKKLTTLIFFLNNFFNDKNFIFYCCTQSRSLIAAMILLNYGIKSSYIDKGI</sequence>
<dbReference type="InterPro" id="IPR036873">
    <property type="entry name" value="Rhodanese-like_dom_sf"/>
</dbReference>
<proteinExistence type="predicted"/>
<dbReference type="GO" id="GO:0005737">
    <property type="term" value="C:cytoplasm"/>
    <property type="evidence" value="ECO:0007669"/>
    <property type="project" value="TreeGrafter"/>
</dbReference>